<proteinExistence type="inferred from homology"/>
<gene>
    <name evidence="2" type="ORF">HRI_003521700</name>
</gene>
<evidence type="ECO:0008006" key="4">
    <source>
        <dbReference type="Google" id="ProtNLM"/>
    </source>
</evidence>
<evidence type="ECO:0000256" key="1">
    <source>
        <dbReference type="ARBA" id="ARBA00006385"/>
    </source>
</evidence>
<dbReference type="InterPro" id="IPR007216">
    <property type="entry name" value="CNOT9"/>
</dbReference>
<accession>A0A9W7MFU3</accession>
<evidence type="ECO:0000313" key="2">
    <source>
        <dbReference type="EMBL" id="GMI98524.1"/>
    </source>
</evidence>
<dbReference type="Proteomes" id="UP001165190">
    <property type="component" value="Unassembled WGS sequence"/>
</dbReference>
<dbReference type="EMBL" id="BSYR01000033">
    <property type="protein sequence ID" value="GMI98524.1"/>
    <property type="molecule type" value="Genomic_DNA"/>
</dbReference>
<name>A0A9W7MFU3_HIBTR</name>
<evidence type="ECO:0000313" key="3">
    <source>
        <dbReference type="Proteomes" id="UP001165190"/>
    </source>
</evidence>
<dbReference type="PANTHER" id="PTHR12262">
    <property type="entry name" value="CCR4-NOT TRANSCRIPTION COMPLEX SUBUNIT 9"/>
    <property type="match status" value="1"/>
</dbReference>
<dbReference type="GO" id="GO:0006402">
    <property type="term" value="P:mRNA catabolic process"/>
    <property type="evidence" value="ECO:0007669"/>
    <property type="project" value="InterPro"/>
</dbReference>
<comment type="caution">
    <text evidence="2">The sequence shown here is derived from an EMBL/GenBank/DDBJ whole genome shotgun (WGS) entry which is preliminary data.</text>
</comment>
<dbReference type="InterPro" id="IPR016024">
    <property type="entry name" value="ARM-type_fold"/>
</dbReference>
<protein>
    <recommendedName>
        <fullName evidence="4">Cell differentiation protein rcd1</fullName>
    </recommendedName>
</protein>
<organism evidence="2 3">
    <name type="scientific">Hibiscus trionum</name>
    <name type="common">Flower of an hour</name>
    <dbReference type="NCBI Taxonomy" id="183268"/>
    <lineage>
        <taxon>Eukaryota</taxon>
        <taxon>Viridiplantae</taxon>
        <taxon>Streptophyta</taxon>
        <taxon>Embryophyta</taxon>
        <taxon>Tracheophyta</taxon>
        <taxon>Spermatophyta</taxon>
        <taxon>Magnoliopsida</taxon>
        <taxon>eudicotyledons</taxon>
        <taxon>Gunneridae</taxon>
        <taxon>Pentapetalae</taxon>
        <taxon>rosids</taxon>
        <taxon>malvids</taxon>
        <taxon>Malvales</taxon>
        <taxon>Malvaceae</taxon>
        <taxon>Malvoideae</taxon>
        <taxon>Hibiscus</taxon>
    </lineage>
</organism>
<dbReference type="InterPro" id="IPR011989">
    <property type="entry name" value="ARM-like"/>
</dbReference>
<keyword evidence="3" id="KW-1185">Reference proteome</keyword>
<dbReference type="Pfam" id="PF04078">
    <property type="entry name" value="Rcd1"/>
    <property type="match status" value="1"/>
</dbReference>
<reference evidence="2" key="1">
    <citation type="submission" date="2023-05" db="EMBL/GenBank/DDBJ databases">
        <title>Genome and transcriptome analyses reveal genes involved in the formation of fine ridges on petal epidermal cells in Hibiscus trionum.</title>
        <authorList>
            <person name="Koshimizu S."/>
            <person name="Masuda S."/>
            <person name="Ishii T."/>
            <person name="Shirasu K."/>
            <person name="Hoshino A."/>
            <person name="Arita M."/>
        </authorList>
    </citation>
    <scope>NUCLEOTIDE SEQUENCE</scope>
    <source>
        <strain evidence="2">Hamamatsu line</strain>
    </source>
</reference>
<comment type="similarity">
    <text evidence="1">Belongs to the CNOT9 family.</text>
</comment>
<dbReference type="Gene3D" id="1.25.10.10">
    <property type="entry name" value="Leucine-rich Repeat Variant"/>
    <property type="match status" value="1"/>
</dbReference>
<dbReference type="FunFam" id="1.25.10.10:FF:000661">
    <property type="entry name" value="Cell differentiation family, Rcd1-like containing protein"/>
    <property type="match status" value="1"/>
</dbReference>
<dbReference type="GO" id="GO:0030014">
    <property type="term" value="C:CCR4-NOT complex"/>
    <property type="evidence" value="ECO:0007669"/>
    <property type="project" value="InterPro"/>
</dbReference>
<dbReference type="AlphaFoldDB" id="A0A9W7MFU3"/>
<dbReference type="OrthoDB" id="943768at2759"/>
<sequence length="309" mass="34388">MVSGAAAAAAPPSVDGLTHNATAGITRLIRGLDSDETRDQSLDLLCKNRQTCDNLAILLWDSFGTMKVLLEVITSAYRPLLSDNLTDKAVTKVCNAIALLQSVASHPDTKMPFIRATMPVYLYPFLNSKSGERNYECLRLTSLGVIGSLAKVDDPEVVEYLLSTQIFPSCLRCMEFGRTLSKTVATFIIYRILLNEEGLKYCFILAERYLSVSQCLAKLIDQLDEEDEENLPRLLRNVIGCYLRLSENQRTRPQLASYIPWKLMDYKNINILQGDPESLGNLRQLLCNLKISPGSTTRSNGDSPGSLIR</sequence>
<dbReference type="SUPFAM" id="SSF48371">
    <property type="entry name" value="ARM repeat"/>
    <property type="match status" value="1"/>
</dbReference>